<dbReference type="FunFam" id="3.40.630.30:FF:000064">
    <property type="entry name" value="GNAT family acetyltransferase"/>
    <property type="match status" value="1"/>
</dbReference>
<dbReference type="InterPro" id="IPR016181">
    <property type="entry name" value="Acyl_CoA_acyltransferase"/>
</dbReference>
<gene>
    <name evidence="5" type="ORF">E6H04_06910</name>
</gene>
<dbReference type="Pfam" id="PF00583">
    <property type="entry name" value="Acetyltransf_1"/>
    <property type="match status" value="1"/>
</dbReference>
<protein>
    <submittedName>
        <fullName evidence="5">GNAT family N-acetyltransferase</fullName>
    </submittedName>
</protein>
<dbReference type="EMBL" id="VBAO01000175">
    <property type="protein sequence ID" value="TMI81365.1"/>
    <property type="molecule type" value="Genomic_DNA"/>
</dbReference>
<reference evidence="5 6" key="1">
    <citation type="journal article" date="2019" name="Nat. Microbiol.">
        <title>Mediterranean grassland soil C-N compound turnover is dependent on rainfall and depth, and is mediated by genomically divergent microorganisms.</title>
        <authorList>
            <person name="Diamond S."/>
            <person name="Andeer P.F."/>
            <person name="Li Z."/>
            <person name="Crits-Christoph A."/>
            <person name="Burstein D."/>
            <person name="Anantharaman K."/>
            <person name="Lane K.R."/>
            <person name="Thomas B.C."/>
            <person name="Pan C."/>
            <person name="Northen T.R."/>
            <person name="Banfield J.F."/>
        </authorList>
    </citation>
    <scope>NUCLEOTIDE SEQUENCE [LARGE SCALE GENOMIC DNA]</scope>
    <source>
        <strain evidence="5">NP_7</strain>
    </source>
</reference>
<keyword evidence="3" id="KW-0012">Acyltransferase</keyword>
<keyword evidence="2 5" id="KW-0808">Transferase</keyword>
<evidence type="ECO:0000313" key="6">
    <source>
        <dbReference type="Proteomes" id="UP000320048"/>
    </source>
</evidence>
<dbReference type="Gene3D" id="3.40.630.30">
    <property type="match status" value="1"/>
</dbReference>
<sequence>MLKGLAKNERLLDHFHSSPARVRRDGFGPRRWFRTLICRNGQTPVGIAVYFFTYSTFEARPTLYVEDVFVWPRHRGKGAGRALLAALARIAVQQGCGRMEWTVLDWNTPAIRFYERIGATIRREWVLTRLTEKPLQRLARASRAARR</sequence>
<evidence type="ECO:0000256" key="2">
    <source>
        <dbReference type="ARBA" id="ARBA00022679"/>
    </source>
</evidence>
<dbReference type="AlphaFoldDB" id="A0A537JCW2"/>
<evidence type="ECO:0000256" key="3">
    <source>
        <dbReference type="ARBA" id="ARBA00023315"/>
    </source>
</evidence>
<organism evidence="5 6">
    <name type="scientific">Candidatus Segetimicrobium genomatis</name>
    <dbReference type="NCBI Taxonomy" id="2569760"/>
    <lineage>
        <taxon>Bacteria</taxon>
        <taxon>Bacillati</taxon>
        <taxon>Candidatus Sysuimicrobiota</taxon>
        <taxon>Candidatus Sysuimicrobiia</taxon>
        <taxon>Candidatus Sysuimicrobiales</taxon>
        <taxon>Candidatus Segetimicrobiaceae</taxon>
        <taxon>Candidatus Segetimicrobium</taxon>
    </lineage>
</organism>
<dbReference type="GO" id="GO:0008080">
    <property type="term" value="F:N-acetyltransferase activity"/>
    <property type="evidence" value="ECO:0007669"/>
    <property type="project" value="TreeGrafter"/>
</dbReference>
<evidence type="ECO:0000259" key="4">
    <source>
        <dbReference type="PROSITE" id="PS51186"/>
    </source>
</evidence>
<feature type="domain" description="N-acetyltransferase" evidence="4">
    <location>
        <begin position="1"/>
        <end position="136"/>
    </location>
</feature>
<accession>A0A537JCW2</accession>
<dbReference type="SUPFAM" id="SSF55729">
    <property type="entry name" value="Acyl-CoA N-acyltransferases (Nat)"/>
    <property type="match status" value="1"/>
</dbReference>
<dbReference type="PROSITE" id="PS51186">
    <property type="entry name" value="GNAT"/>
    <property type="match status" value="1"/>
</dbReference>
<dbReference type="InterPro" id="IPR051016">
    <property type="entry name" value="Diverse_Substrate_AcTransf"/>
</dbReference>
<evidence type="ECO:0000313" key="5">
    <source>
        <dbReference type="EMBL" id="TMI81365.1"/>
    </source>
</evidence>
<comment type="similarity">
    <text evidence="1">Belongs to the acetyltransferase family.</text>
</comment>
<dbReference type="InterPro" id="IPR000182">
    <property type="entry name" value="GNAT_dom"/>
</dbReference>
<name>A0A537JCW2_9BACT</name>
<comment type="caution">
    <text evidence="5">The sequence shown here is derived from an EMBL/GenBank/DDBJ whole genome shotgun (WGS) entry which is preliminary data.</text>
</comment>
<proteinExistence type="inferred from homology"/>
<dbReference type="Proteomes" id="UP000320048">
    <property type="component" value="Unassembled WGS sequence"/>
</dbReference>
<dbReference type="PANTHER" id="PTHR10545:SF29">
    <property type="entry name" value="GH14572P-RELATED"/>
    <property type="match status" value="1"/>
</dbReference>
<dbReference type="PANTHER" id="PTHR10545">
    <property type="entry name" value="DIAMINE N-ACETYLTRANSFERASE"/>
    <property type="match status" value="1"/>
</dbReference>
<evidence type="ECO:0000256" key="1">
    <source>
        <dbReference type="ARBA" id="ARBA00008694"/>
    </source>
</evidence>